<dbReference type="AlphaFoldDB" id="A0A2Z6B2E4"/>
<dbReference type="CDD" id="cd00130">
    <property type="entry name" value="PAS"/>
    <property type="match status" value="1"/>
</dbReference>
<reference evidence="11 12" key="1">
    <citation type="journal article" date="2018" name="Sci. Adv.">
        <title>Multi-heme cytochromes provide a pathway for survival in energy-limited environments.</title>
        <authorList>
            <person name="Deng X."/>
            <person name="Dohmae N."/>
            <person name="Nealson K.H."/>
            <person name="Hashimoto K."/>
            <person name="Okamoto A."/>
        </authorList>
    </citation>
    <scope>NUCLEOTIDE SEQUENCE [LARGE SCALE GENOMIC DNA]</scope>
    <source>
        <strain evidence="11 12">IS5</strain>
    </source>
</reference>
<dbReference type="InterPro" id="IPR000014">
    <property type="entry name" value="PAS"/>
</dbReference>
<name>A0A2Z6B2E4_9BACT</name>
<dbReference type="SUPFAM" id="SSF55785">
    <property type="entry name" value="PYP-like sensor domain (PAS domain)"/>
    <property type="match status" value="1"/>
</dbReference>
<organism evidence="11 12">
    <name type="scientific">Desulfovibrio ferrophilus</name>
    <dbReference type="NCBI Taxonomy" id="241368"/>
    <lineage>
        <taxon>Bacteria</taxon>
        <taxon>Pseudomonadati</taxon>
        <taxon>Thermodesulfobacteriota</taxon>
        <taxon>Desulfovibrionia</taxon>
        <taxon>Desulfovibrionales</taxon>
        <taxon>Desulfovibrionaceae</taxon>
        <taxon>Desulfovibrio</taxon>
    </lineage>
</organism>
<dbReference type="InterPro" id="IPR000700">
    <property type="entry name" value="PAS-assoc_C"/>
</dbReference>
<sequence length="669" mass="72326">MNFIRKSLGIKIILPVSVITVITFAILGFTNSQQHRSATAELINHSATQMASILLSAIEEPMAIGDNEGTVGQLRKVAKNYPDVTVYLTNYKGNITYSTDEGTLRRDMAEVRNIPEFLPCLEKSLKQDMSKGVQLKHGDQSFFVAVDTIPNHKECYHCHGSSQEILGTMVLFQDISPQMAKVAASERTTAIISFAGAIFLLLLLGLFIKKIVISKIVTIAAISDRIREGDYSAQFEVVGHDELANLADNLKVMVQTVQDQLEYNKGVLQGIIIPLFVTDNDSRFNYINAPLRNILGLSEDEIVGHTLASIFTDSEHGDVANQVIASGQSKNGQMEYTRSDGVAFPLHYEISPLKDAADNIVGAIGMMIDLTQEERDKERIRAQRENLLQVANEVAGVANNLNDSAGELSRQMNEVTNGMAETAGQTSQVATAMEEMNATVMEVAQNAGKASDASDAASSVAKGGGKEVERTVEETREMARTTEALAETLNDLSTKAENIGAVMAVINDIADQTNLLALNAAIEAARAGEAGRGFAVVADEVRKLAEKTMGATQEVDSAITAIQSSAKEAVEEMTNTRERVGHTEQMAEAAGQVLKEIVEQSDSIADMVRSIATASEQQSATSEEININVTGINELSQSISTRINEANTSIQEVAAMSEKLSTLVEKFKE</sequence>
<evidence type="ECO:0000313" key="11">
    <source>
        <dbReference type="EMBL" id="BBD09651.1"/>
    </source>
</evidence>
<dbReference type="SMART" id="SM00283">
    <property type="entry name" value="MA"/>
    <property type="match status" value="1"/>
</dbReference>
<feature type="domain" description="PAS" evidence="8">
    <location>
        <begin position="260"/>
        <end position="307"/>
    </location>
</feature>
<evidence type="ECO:0000259" key="8">
    <source>
        <dbReference type="PROSITE" id="PS50112"/>
    </source>
</evidence>
<proteinExistence type="inferred from homology"/>
<dbReference type="GO" id="GO:0006935">
    <property type="term" value="P:chemotaxis"/>
    <property type="evidence" value="ECO:0007669"/>
    <property type="project" value="UniProtKB-ARBA"/>
</dbReference>
<dbReference type="SMART" id="SM00304">
    <property type="entry name" value="HAMP"/>
    <property type="match status" value="1"/>
</dbReference>
<feature type="region of interest" description="Disordered" evidence="5">
    <location>
        <begin position="449"/>
        <end position="472"/>
    </location>
</feature>
<dbReference type="RefSeq" id="WP_126380680.1">
    <property type="nucleotide sequence ID" value="NZ_AP017378.1"/>
</dbReference>
<accession>A0A2Z6B2E4</accession>
<comment type="similarity">
    <text evidence="3">Belongs to the methyl-accepting chemotaxis (MCP) protein family.</text>
</comment>
<dbReference type="PANTHER" id="PTHR32089:SF112">
    <property type="entry name" value="LYSOZYME-LIKE PROTEIN-RELATED"/>
    <property type="match status" value="1"/>
</dbReference>
<dbReference type="Gene3D" id="6.10.340.10">
    <property type="match status" value="1"/>
</dbReference>
<evidence type="ECO:0000256" key="4">
    <source>
        <dbReference type="PROSITE-ProRule" id="PRU00284"/>
    </source>
</evidence>
<evidence type="ECO:0000259" key="7">
    <source>
        <dbReference type="PROSITE" id="PS50111"/>
    </source>
</evidence>
<dbReference type="EMBL" id="AP017378">
    <property type="protein sequence ID" value="BBD09651.1"/>
    <property type="molecule type" value="Genomic_DNA"/>
</dbReference>
<dbReference type="Gene3D" id="3.30.450.290">
    <property type="match status" value="1"/>
</dbReference>
<dbReference type="CDD" id="cd11386">
    <property type="entry name" value="MCP_signal"/>
    <property type="match status" value="1"/>
</dbReference>
<evidence type="ECO:0000256" key="3">
    <source>
        <dbReference type="ARBA" id="ARBA00029447"/>
    </source>
</evidence>
<dbReference type="CDD" id="cd06225">
    <property type="entry name" value="HAMP"/>
    <property type="match status" value="1"/>
</dbReference>
<dbReference type="Gene3D" id="3.30.450.20">
    <property type="entry name" value="PAS domain"/>
    <property type="match status" value="1"/>
</dbReference>
<keyword evidence="2 4" id="KW-0807">Transducer</keyword>
<dbReference type="PROSITE" id="PS50111">
    <property type="entry name" value="CHEMOTAXIS_TRANSDUC_2"/>
    <property type="match status" value="1"/>
</dbReference>
<feature type="domain" description="PAC" evidence="9">
    <location>
        <begin position="330"/>
        <end position="382"/>
    </location>
</feature>
<dbReference type="InterPro" id="IPR004089">
    <property type="entry name" value="MCPsignal_dom"/>
</dbReference>
<evidence type="ECO:0000256" key="6">
    <source>
        <dbReference type="SAM" id="Phobius"/>
    </source>
</evidence>
<feature type="domain" description="HAMP" evidence="10">
    <location>
        <begin position="210"/>
        <end position="262"/>
    </location>
</feature>
<dbReference type="Proteomes" id="UP000269883">
    <property type="component" value="Chromosome"/>
</dbReference>
<feature type="compositionally biased region" description="Low complexity" evidence="5">
    <location>
        <begin position="449"/>
        <end position="461"/>
    </location>
</feature>
<evidence type="ECO:0000259" key="9">
    <source>
        <dbReference type="PROSITE" id="PS50113"/>
    </source>
</evidence>
<keyword evidence="12" id="KW-1185">Reference proteome</keyword>
<evidence type="ECO:0000259" key="10">
    <source>
        <dbReference type="PROSITE" id="PS50885"/>
    </source>
</evidence>
<dbReference type="PANTHER" id="PTHR32089">
    <property type="entry name" value="METHYL-ACCEPTING CHEMOTAXIS PROTEIN MCPB"/>
    <property type="match status" value="1"/>
</dbReference>
<dbReference type="PROSITE" id="PS50885">
    <property type="entry name" value="HAMP"/>
    <property type="match status" value="1"/>
</dbReference>
<dbReference type="Pfam" id="PF00672">
    <property type="entry name" value="HAMP"/>
    <property type="match status" value="1"/>
</dbReference>
<protein>
    <submittedName>
        <fullName evidence="11">Methyl-accepting chemotaxis sensory transducer with Pas/Pac sensor</fullName>
    </submittedName>
</protein>
<feature type="transmembrane region" description="Helical" evidence="6">
    <location>
        <begin position="190"/>
        <end position="208"/>
    </location>
</feature>
<feature type="domain" description="Methyl-accepting transducer" evidence="7">
    <location>
        <begin position="397"/>
        <end position="633"/>
    </location>
</feature>
<dbReference type="FunFam" id="1.10.287.950:FF:000001">
    <property type="entry name" value="Methyl-accepting chemotaxis sensory transducer"/>
    <property type="match status" value="1"/>
</dbReference>
<evidence type="ECO:0000256" key="5">
    <source>
        <dbReference type="SAM" id="MobiDB-lite"/>
    </source>
</evidence>
<dbReference type="SMART" id="SM00091">
    <property type="entry name" value="PAS"/>
    <property type="match status" value="1"/>
</dbReference>
<keyword evidence="6" id="KW-0472">Membrane</keyword>
<evidence type="ECO:0000256" key="1">
    <source>
        <dbReference type="ARBA" id="ARBA00004370"/>
    </source>
</evidence>
<evidence type="ECO:0000313" key="12">
    <source>
        <dbReference type="Proteomes" id="UP000269883"/>
    </source>
</evidence>
<gene>
    <name evidence="11" type="ORF">DFE_2925</name>
</gene>
<dbReference type="InterPro" id="IPR003660">
    <property type="entry name" value="HAMP_dom"/>
</dbReference>
<feature type="transmembrane region" description="Helical" evidence="6">
    <location>
        <begin position="12"/>
        <end position="30"/>
    </location>
</feature>
<comment type="subcellular location">
    <subcellularLocation>
        <location evidence="1">Membrane</location>
    </subcellularLocation>
</comment>
<dbReference type="InterPro" id="IPR001610">
    <property type="entry name" value="PAC"/>
</dbReference>
<dbReference type="KEGG" id="dfl:DFE_2925"/>
<keyword evidence="6" id="KW-0812">Transmembrane</keyword>
<dbReference type="Pfam" id="PF13426">
    <property type="entry name" value="PAS_9"/>
    <property type="match status" value="1"/>
</dbReference>
<dbReference type="PROSITE" id="PS50112">
    <property type="entry name" value="PAS"/>
    <property type="match status" value="1"/>
</dbReference>
<dbReference type="GO" id="GO:0007165">
    <property type="term" value="P:signal transduction"/>
    <property type="evidence" value="ECO:0007669"/>
    <property type="project" value="UniProtKB-KW"/>
</dbReference>
<dbReference type="NCBIfam" id="TIGR00229">
    <property type="entry name" value="sensory_box"/>
    <property type="match status" value="1"/>
</dbReference>
<dbReference type="SUPFAM" id="SSF58104">
    <property type="entry name" value="Methyl-accepting chemotaxis protein (MCP) signaling domain"/>
    <property type="match status" value="1"/>
</dbReference>
<dbReference type="OrthoDB" id="9816383at2"/>
<dbReference type="Pfam" id="PF00015">
    <property type="entry name" value="MCPsignal"/>
    <property type="match status" value="1"/>
</dbReference>
<dbReference type="PROSITE" id="PS50113">
    <property type="entry name" value="PAC"/>
    <property type="match status" value="1"/>
</dbReference>
<dbReference type="GO" id="GO:0016020">
    <property type="term" value="C:membrane"/>
    <property type="evidence" value="ECO:0007669"/>
    <property type="project" value="UniProtKB-SubCell"/>
</dbReference>
<dbReference type="Gene3D" id="1.10.287.950">
    <property type="entry name" value="Methyl-accepting chemotaxis protein"/>
    <property type="match status" value="1"/>
</dbReference>
<dbReference type="InterPro" id="IPR035965">
    <property type="entry name" value="PAS-like_dom_sf"/>
</dbReference>
<evidence type="ECO:0000256" key="2">
    <source>
        <dbReference type="ARBA" id="ARBA00023224"/>
    </source>
</evidence>
<keyword evidence="6" id="KW-1133">Transmembrane helix</keyword>
<dbReference type="SMART" id="SM00086">
    <property type="entry name" value="PAC"/>
    <property type="match status" value="1"/>
</dbReference>